<evidence type="ECO:0000313" key="3">
    <source>
        <dbReference type="Proteomes" id="UP001382935"/>
    </source>
</evidence>
<accession>A0ABZ2FZ64</accession>
<proteinExistence type="predicted"/>
<dbReference type="PROSITE" id="PS51257">
    <property type="entry name" value="PROKAR_LIPOPROTEIN"/>
    <property type="match status" value="1"/>
</dbReference>
<feature type="signal peptide" evidence="1">
    <location>
        <begin position="1"/>
        <end position="27"/>
    </location>
</feature>
<evidence type="ECO:0008006" key="4">
    <source>
        <dbReference type="Google" id="ProtNLM"/>
    </source>
</evidence>
<reference evidence="2 3" key="1">
    <citation type="submission" date="2024-02" db="EMBL/GenBank/DDBJ databases">
        <title>Full genome sequence of Sphingomonas kaistensis.</title>
        <authorList>
            <person name="Poletto B.L."/>
            <person name="Silva G."/>
            <person name="Galante D."/>
            <person name="Campos K.R."/>
            <person name="Santos M.B.N."/>
            <person name="Sacchi C.T."/>
        </authorList>
    </citation>
    <scope>NUCLEOTIDE SEQUENCE [LARGE SCALE GENOMIC DNA]</scope>
    <source>
        <strain evidence="2 3">MA4R</strain>
    </source>
</reference>
<keyword evidence="3" id="KW-1185">Reference proteome</keyword>
<sequence length="342" mass="37474">MKKGAQILRLQAAILCAGALVTSCGRAQGGPSTETIFSGRNIYSPSIVFDAPAGKYKMWYGGWQTQSDYPHDKIYYRESKDASIWSAPTTVLAPDQLPIANSHVNDPTVVMQTNAKTKTVQYTMFYTVCVNPCTKNANNQIWSSVSSDGLTWKFNKPLILHSGAAVPSVVLLKGSDPAIWRVYFSRTSEANDAPKRIYAVDVNGDRDPVGAEQAVFTHKGAGVIANPEVRQVGWSWHLLFNVYHKQAGAKRDTGDIYLVSSDSPIRFSSASARPLVENDPGHALCASVAPALLTIGNKLLLQFGQANYQRNGVCDFSVFHSLRQVRADTAWLEKGYLRTSEP</sequence>
<dbReference type="EMBL" id="CP145607">
    <property type="protein sequence ID" value="WWM69187.1"/>
    <property type="molecule type" value="Genomic_DNA"/>
</dbReference>
<keyword evidence="1" id="KW-0732">Signal</keyword>
<feature type="chain" id="PRO_5045742089" description="Glycosyl hydrolase family 32 N-terminal domain-containing protein" evidence="1">
    <location>
        <begin position="28"/>
        <end position="342"/>
    </location>
</feature>
<evidence type="ECO:0000313" key="2">
    <source>
        <dbReference type="EMBL" id="WWM69187.1"/>
    </source>
</evidence>
<dbReference type="RefSeq" id="WP_338501095.1">
    <property type="nucleotide sequence ID" value="NZ_CP145607.1"/>
</dbReference>
<organism evidence="2 3">
    <name type="scientific">Sphingomonas kaistensis</name>
    <dbReference type="NCBI Taxonomy" id="298708"/>
    <lineage>
        <taxon>Bacteria</taxon>
        <taxon>Pseudomonadati</taxon>
        <taxon>Pseudomonadota</taxon>
        <taxon>Alphaproteobacteria</taxon>
        <taxon>Sphingomonadales</taxon>
        <taxon>Sphingomonadaceae</taxon>
        <taxon>Sphingomonas</taxon>
    </lineage>
</organism>
<name>A0ABZ2FZ64_9SPHN</name>
<gene>
    <name evidence="2" type="ORF">V6R86_00330</name>
</gene>
<dbReference type="Gene3D" id="2.115.10.20">
    <property type="entry name" value="Glycosyl hydrolase domain, family 43"/>
    <property type="match status" value="1"/>
</dbReference>
<dbReference type="SUPFAM" id="SSF75005">
    <property type="entry name" value="Arabinanase/levansucrase/invertase"/>
    <property type="match status" value="1"/>
</dbReference>
<protein>
    <recommendedName>
        <fullName evidence="4">Glycosyl hydrolase family 32 N-terminal domain-containing protein</fullName>
    </recommendedName>
</protein>
<dbReference type="Proteomes" id="UP001382935">
    <property type="component" value="Chromosome"/>
</dbReference>
<evidence type="ECO:0000256" key="1">
    <source>
        <dbReference type="SAM" id="SignalP"/>
    </source>
</evidence>
<dbReference type="InterPro" id="IPR023296">
    <property type="entry name" value="Glyco_hydro_beta-prop_sf"/>
</dbReference>